<dbReference type="PIRSF" id="PIRSF000390">
    <property type="entry name" value="PLP_StrS"/>
    <property type="match status" value="1"/>
</dbReference>
<feature type="modified residue" description="N6-(pyridoxal phosphate)lysine" evidence="4">
    <location>
        <position position="186"/>
    </location>
</feature>
<dbReference type="InterPro" id="IPR015424">
    <property type="entry name" value="PyrdxlP-dep_Trfase"/>
</dbReference>
<keyword evidence="1 4" id="KW-0663">Pyridoxal phosphate</keyword>
<evidence type="ECO:0000313" key="6">
    <source>
        <dbReference type="EMBL" id="AFA48871.1"/>
    </source>
</evidence>
<dbReference type="Gene3D" id="3.90.1150.10">
    <property type="entry name" value="Aspartate Aminotransferase, domain 1"/>
    <property type="match status" value="1"/>
</dbReference>
<dbReference type="KEGG" id="awo:Awo_c20950"/>
<dbReference type="GO" id="GO:0000271">
    <property type="term" value="P:polysaccharide biosynthetic process"/>
    <property type="evidence" value="ECO:0007669"/>
    <property type="project" value="TreeGrafter"/>
</dbReference>
<dbReference type="InterPro" id="IPR015422">
    <property type="entry name" value="PyrdxlP-dep_Trfase_small"/>
</dbReference>
<evidence type="ECO:0000256" key="5">
    <source>
        <dbReference type="RuleBase" id="RU004508"/>
    </source>
</evidence>
<accession>H6LBB6</accession>
<dbReference type="Pfam" id="PF01041">
    <property type="entry name" value="DegT_DnrJ_EryC1"/>
    <property type="match status" value="1"/>
</dbReference>
<dbReference type="SUPFAM" id="SSF53383">
    <property type="entry name" value="PLP-dependent transferases"/>
    <property type="match status" value="1"/>
</dbReference>
<protein>
    <submittedName>
        <fullName evidence="6">Putative aminotransferase</fullName>
    </submittedName>
</protein>
<dbReference type="InterPro" id="IPR015421">
    <property type="entry name" value="PyrdxlP-dep_Trfase_major"/>
</dbReference>
<evidence type="ECO:0000256" key="3">
    <source>
        <dbReference type="PIRSR" id="PIRSR000390-1"/>
    </source>
</evidence>
<dbReference type="eggNOG" id="COG0399">
    <property type="taxonomic scope" value="Bacteria"/>
</dbReference>
<reference evidence="6 7" key="2">
    <citation type="journal article" date="2012" name="PLoS ONE">
        <title>An ancient pathway combining carbon dioxide fixation with the generation and utilization of a sodium ion gradient for ATP synthesis.</title>
        <authorList>
            <person name="Poehlein A."/>
            <person name="Schmidt S."/>
            <person name="Kaster A.K."/>
            <person name="Goenrich M."/>
            <person name="Vollmers J."/>
            <person name="Thurmer A."/>
            <person name="Bertsch J."/>
            <person name="Schuchmann K."/>
            <person name="Voigt B."/>
            <person name="Hecker M."/>
            <person name="Daniel R."/>
            <person name="Thauer R.K."/>
            <person name="Gottschalk G."/>
            <person name="Muller V."/>
        </authorList>
    </citation>
    <scope>NUCLEOTIDE SEQUENCE [LARGE SCALE GENOMIC DNA]</scope>
    <source>
        <strain evidence="7">ATCC 29683 / DSM 1030 / JCM 2381 / KCTC 1655 / WB1</strain>
    </source>
</reference>
<dbReference type="STRING" id="931626.Awo_c20950"/>
<reference evidence="7" key="1">
    <citation type="submission" date="2011-07" db="EMBL/GenBank/DDBJ databases">
        <title>Complete genome sequence of Acetobacterium woodii.</title>
        <authorList>
            <person name="Poehlein A."/>
            <person name="Schmidt S."/>
            <person name="Kaster A.-K."/>
            <person name="Goenrich M."/>
            <person name="Vollmers J."/>
            <person name="Thuermer A."/>
            <person name="Gottschalk G."/>
            <person name="Thauer R.K."/>
            <person name="Daniel R."/>
            <person name="Mueller V."/>
        </authorList>
    </citation>
    <scope>NUCLEOTIDE SEQUENCE [LARGE SCALE GENOMIC DNA]</scope>
    <source>
        <strain evidence="7">ATCC 29683 / DSM 1030 / JCM 2381 / KCTC 1655 / WB1</strain>
    </source>
</reference>
<keyword evidence="6" id="KW-0032">Aminotransferase</keyword>
<evidence type="ECO:0000256" key="4">
    <source>
        <dbReference type="PIRSR" id="PIRSR000390-2"/>
    </source>
</evidence>
<dbReference type="PANTHER" id="PTHR30244">
    <property type="entry name" value="TRANSAMINASE"/>
    <property type="match status" value="1"/>
</dbReference>
<feature type="active site" description="Proton acceptor" evidence="3">
    <location>
        <position position="186"/>
    </location>
</feature>
<dbReference type="EMBL" id="CP002987">
    <property type="protein sequence ID" value="AFA48871.1"/>
    <property type="molecule type" value="Genomic_DNA"/>
</dbReference>
<dbReference type="GO" id="GO:0030170">
    <property type="term" value="F:pyridoxal phosphate binding"/>
    <property type="evidence" value="ECO:0007669"/>
    <property type="project" value="TreeGrafter"/>
</dbReference>
<organism evidence="6 7">
    <name type="scientific">Acetobacterium woodii (strain ATCC 29683 / DSM 1030 / JCM 2381 / KCTC 1655 / WB1)</name>
    <dbReference type="NCBI Taxonomy" id="931626"/>
    <lineage>
        <taxon>Bacteria</taxon>
        <taxon>Bacillati</taxon>
        <taxon>Bacillota</taxon>
        <taxon>Clostridia</taxon>
        <taxon>Eubacteriales</taxon>
        <taxon>Eubacteriaceae</taxon>
        <taxon>Acetobacterium</taxon>
    </lineage>
</organism>
<dbReference type="GO" id="GO:0008483">
    <property type="term" value="F:transaminase activity"/>
    <property type="evidence" value="ECO:0007669"/>
    <property type="project" value="UniProtKB-KW"/>
</dbReference>
<evidence type="ECO:0000256" key="2">
    <source>
        <dbReference type="ARBA" id="ARBA00037999"/>
    </source>
</evidence>
<dbReference type="Gene3D" id="3.40.640.10">
    <property type="entry name" value="Type I PLP-dependent aspartate aminotransferase-like (Major domain)"/>
    <property type="match status" value="1"/>
</dbReference>
<dbReference type="AlphaFoldDB" id="H6LBB6"/>
<dbReference type="RefSeq" id="WP_014356471.1">
    <property type="nucleotide sequence ID" value="NC_016894.1"/>
</dbReference>
<dbReference type="InterPro" id="IPR000653">
    <property type="entry name" value="DegT/StrS_aminotransferase"/>
</dbReference>
<evidence type="ECO:0000256" key="1">
    <source>
        <dbReference type="ARBA" id="ARBA00022898"/>
    </source>
</evidence>
<proteinExistence type="inferred from homology"/>
<dbReference type="OrthoDB" id="9810913at2"/>
<gene>
    <name evidence="6" type="ordered locus">Awo_c20950</name>
</gene>
<keyword evidence="7" id="KW-1185">Reference proteome</keyword>
<evidence type="ECO:0000313" key="7">
    <source>
        <dbReference type="Proteomes" id="UP000007177"/>
    </source>
</evidence>
<name>H6LBB6_ACEWD</name>
<dbReference type="CDD" id="cd00616">
    <property type="entry name" value="AHBA_syn"/>
    <property type="match status" value="1"/>
</dbReference>
<dbReference type="Proteomes" id="UP000007177">
    <property type="component" value="Chromosome"/>
</dbReference>
<sequence>MNIPFVSFEPMHKEIEDEILEKFKEIYKKNWFIRGEEVENFETKFAEFCGSKYCIGCGNGLDAIYLILRGYDIGVGDEVIVPSNTFIATALAVSYAGAKPIFVEPDLLTYNIDTSLIEKALTKNSKAIIAVHLYGQPADMDEINRIAKKHNLIVIEDAAQAHGSLYKGKKVGSLGDASGFSFYPGKNLGALGDAGAVVTNEKKIADKIRALGNYGSDRKYHHIYKGENSRLDEVQAGFLSIKLRYLDKWNEERRRIAKKYLDEIINPNVIKPVEADYAKHVWHLFVARTNKRNALKEYLENNGIFTTIHYPIPIYLQAAYEELKPMSDALSLTRKISNDVISLPIWYGMKENEVNYVIETINNWR</sequence>
<keyword evidence="6" id="KW-0808">Transferase</keyword>
<dbReference type="HOGENOM" id="CLU_033332_6_0_9"/>
<dbReference type="PANTHER" id="PTHR30244:SF36">
    <property type="entry name" value="3-OXO-GLUCOSE-6-PHOSPHATE:GLUTAMATE AMINOTRANSFERASE"/>
    <property type="match status" value="1"/>
</dbReference>
<comment type="similarity">
    <text evidence="2 5">Belongs to the DegT/DnrJ/EryC1 family.</text>
</comment>